<gene>
    <name evidence="1" type="ORF">RS030_193</name>
</gene>
<comment type="caution">
    <text evidence="1">The sequence shown here is derived from an EMBL/GenBank/DDBJ whole genome shotgun (WGS) entry which is preliminary data.</text>
</comment>
<dbReference type="EMBL" id="JAWDEY010000011">
    <property type="protein sequence ID" value="KAK6589751.1"/>
    <property type="molecule type" value="Genomic_DNA"/>
</dbReference>
<evidence type="ECO:0000313" key="1">
    <source>
        <dbReference type="EMBL" id="KAK6589751.1"/>
    </source>
</evidence>
<name>A0AAV9XYJ1_9CRYT</name>
<proteinExistence type="predicted"/>
<dbReference type="Proteomes" id="UP001311799">
    <property type="component" value="Unassembled WGS sequence"/>
</dbReference>
<protein>
    <submittedName>
        <fullName evidence="1">Uncharacterized protein</fullName>
    </submittedName>
</protein>
<reference evidence="1 2" key="1">
    <citation type="submission" date="2023-10" db="EMBL/GenBank/DDBJ databases">
        <title>Comparative genomics analysis reveals potential genetic determinants of host preference in Cryptosporidium xiaoi.</title>
        <authorList>
            <person name="Xiao L."/>
            <person name="Li J."/>
        </authorList>
    </citation>
    <scope>NUCLEOTIDE SEQUENCE [LARGE SCALE GENOMIC DNA]</scope>
    <source>
        <strain evidence="1 2">52996</strain>
    </source>
</reference>
<keyword evidence="2" id="KW-1185">Reference proteome</keyword>
<dbReference type="AlphaFoldDB" id="A0AAV9XYJ1"/>
<accession>A0AAV9XYJ1</accession>
<organism evidence="1 2">
    <name type="scientific">Cryptosporidium xiaoi</name>
    <dbReference type="NCBI Taxonomy" id="659607"/>
    <lineage>
        <taxon>Eukaryota</taxon>
        <taxon>Sar</taxon>
        <taxon>Alveolata</taxon>
        <taxon>Apicomplexa</taxon>
        <taxon>Conoidasida</taxon>
        <taxon>Coccidia</taxon>
        <taxon>Eucoccidiorida</taxon>
        <taxon>Eimeriorina</taxon>
        <taxon>Cryptosporidiidae</taxon>
        <taxon>Cryptosporidium</taxon>
    </lineage>
</organism>
<sequence length="104" mass="12322">MNTIIERISLPNSFSVTNYKHEQIENLIDNKNLFGKTKMKESYNNEDSHINKCNYHHNNDVTIYFLKNIKYSLYSNIREINKYGLTNDETIKFKKSIISLLSNI</sequence>
<evidence type="ECO:0000313" key="2">
    <source>
        <dbReference type="Proteomes" id="UP001311799"/>
    </source>
</evidence>